<keyword evidence="2" id="KW-1185">Reference proteome</keyword>
<accession>A0AC60QAQ4</accession>
<evidence type="ECO:0000313" key="1">
    <source>
        <dbReference type="EMBL" id="KAG0431116.1"/>
    </source>
</evidence>
<protein>
    <submittedName>
        <fullName evidence="1">Uncharacterized protein</fullName>
    </submittedName>
</protein>
<comment type="caution">
    <text evidence="1">The sequence shown here is derived from an EMBL/GenBank/DDBJ whole genome shotgun (WGS) entry which is preliminary data.</text>
</comment>
<dbReference type="EMBL" id="JABSTQ010009256">
    <property type="protein sequence ID" value="KAG0431116.1"/>
    <property type="molecule type" value="Genomic_DNA"/>
</dbReference>
<evidence type="ECO:0000313" key="2">
    <source>
        <dbReference type="Proteomes" id="UP000805193"/>
    </source>
</evidence>
<dbReference type="Proteomes" id="UP000805193">
    <property type="component" value="Unassembled WGS sequence"/>
</dbReference>
<feature type="non-terminal residue" evidence="1">
    <location>
        <position position="1"/>
    </location>
</feature>
<proteinExistence type="predicted"/>
<gene>
    <name evidence="1" type="ORF">HPB47_022087</name>
</gene>
<name>A0AC60QAQ4_IXOPE</name>
<organism evidence="1 2">
    <name type="scientific">Ixodes persulcatus</name>
    <name type="common">Taiga tick</name>
    <dbReference type="NCBI Taxonomy" id="34615"/>
    <lineage>
        <taxon>Eukaryota</taxon>
        <taxon>Metazoa</taxon>
        <taxon>Ecdysozoa</taxon>
        <taxon>Arthropoda</taxon>
        <taxon>Chelicerata</taxon>
        <taxon>Arachnida</taxon>
        <taxon>Acari</taxon>
        <taxon>Parasitiformes</taxon>
        <taxon>Ixodida</taxon>
        <taxon>Ixodoidea</taxon>
        <taxon>Ixodidae</taxon>
        <taxon>Ixodinae</taxon>
        <taxon>Ixodes</taxon>
    </lineage>
</organism>
<sequence>SPFPVSLAQPAHRPWFRGVGLTGCRPCVANTVKRALMIWLSILVFGNDVTFLSGLGTLVVTAGVFLYNHARNVAAKLDQYDVTLSTVKVTDHDV</sequence>
<reference evidence="1 2" key="1">
    <citation type="journal article" date="2020" name="Cell">
        <title>Large-Scale Comparative Analyses of Tick Genomes Elucidate Their Genetic Diversity and Vector Capacities.</title>
        <authorList>
            <consortium name="Tick Genome and Microbiome Consortium (TIGMIC)"/>
            <person name="Jia N."/>
            <person name="Wang J."/>
            <person name="Shi W."/>
            <person name="Du L."/>
            <person name="Sun Y."/>
            <person name="Zhan W."/>
            <person name="Jiang J.F."/>
            <person name="Wang Q."/>
            <person name="Zhang B."/>
            <person name="Ji P."/>
            <person name="Bell-Sakyi L."/>
            <person name="Cui X.M."/>
            <person name="Yuan T.T."/>
            <person name="Jiang B.G."/>
            <person name="Yang W.F."/>
            <person name="Lam T.T."/>
            <person name="Chang Q.C."/>
            <person name="Ding S.J."/>
            <person name="Wang X.J."/>
            <person name="Zhu J.G."/>
            <person name="Ruan X.D."/>
            <person name="Zhao L."/>
            <person name="Wei J.T."/>
            <person name="Ye R.Z."/>
            <person name="Que T.C."/>
            <person name="Du C.H."/>
            <person name="Zhou Y.H."/>
            <person name="Cheng J.X."/>
            <person name="Dai P.F."/>
            <person name="Guo W.B."/>
            <person name="Han X.H."/>
            <person name="Huang E.J."/>
            <person name="Li L.F."/>
            <person name="Wei W."/>
            <person name="Gao Y.C."/>
            <person name="Liu J.Z."/>
            <person name="Shao H.Z."/>
            <person name="Wang X."/>
            <person name="Wang C.C."/>
            <person name="Yang T.C."/>
            <person name="Huo Q.B."/>
            <person name="Li W."/>
            <person name="Chen H.Y."/>
            <person name="Chen S.E."/>
            <person name="Zhou L.G."/>
            <person name="Ni X.B."/>
            <person name="Tian J.H."/>
            <person name="Sheng Y."/>
            <person name="Liu T."/>
            <person name="Pan Y.S."/>
            <person name="Xia L.Y."/>
            <person name="Li J."/>
            <person name="Zhao F."/>
            <person name="Cao W.C."/>
        </authorList>
    </citation>
    <scope>NUCLEOTIDE SEQUENCE [LARGE SCALE GENOMIC DNA]</scope>
    <source>
        <strain evidence="1">Iper-2018</strain>
    </source>
</reference>